<feature type="transmembrane region" description="Helical" evidence="6">
    <location>
        <begin position="90"/>
        <end position="114"/>
    </location>
</feature>
<evidence type="ECO:0000313" key="8">
    <source>
        <dbReference type="Proteomes" id="UP001216638"/>
    </source>
</evidence>
<keyword evidence="2 6" id="KW-0812">Transmembrane</keyword>
<evidence type="ECO:0000256" key="1">
    <source>
        <dbReference type="ARBA" id="ARBA00004141"/>
    </source>
</evidence>
<accession>A0AAF0DW89</accession>
<dbReference type="PANTHER" id="PTHR16201:SF11">
    <property type="entry name" value="PQ-LOOP REPEAT-CONTAINING PROTEIN"/>
    <property type="match status" value="1"/>
</dbReference>
<protein>
    <submittedName>
        <fullName evidence="7">Uncharacterized protein</fullName>
    </submittedName>
</protein>
<name>A0AAF0DW89_9BASI</name>
<dbReference type="PANTHER" id="PTHR16201">
    <property type="entry name" value="SEVEN TRANSMEMBRANE PROTEIN 1-RELATED"/>
    <property type="match status" value="1"/>
</dbReference>
<sequence>MWRKDRCDLPHNGPAFAAAAVVCVGVVLSYIPQAMRIRLSRSSVGLSPWFLFLGATSSACAMFNVIVLQWPIVRCCATLSGLSCLEHMMGILQVSLQWLMFTIIFVLFLMYYVVDNSPLCRARRARRPQGAAHETDRLNPPAEADDGQESSASESDLEEIHSHFNQSYGAVSPDVDIRPHETHAERDHTTYSNIPRAMRRILEVYYLPGEQEEITGKAGTVQEWHLGVTLAWITAGFWVFCAVLTMALLAMHAHHRYIRHWARFLGITGTVLAVLQYLPQIVHTARARLVRSLSIPTMMLQVPGMVLFVYALASREGPDWTSLLAYIAAGTLQAILLVLCLCWRVRQARLHIDDYGRPL</sequence>
<dbReference type="GO" id="GO:0016020">
    <property type="term" value="C:membrane"/>
    <property type="evidence" value="ECO:0007669"/>
    <property type="project" value="UniProtKB-SubCell"/>
</dbReference>
<feature type="transmembrane region" description="Helical" evidence="6">
    <location>
        <begin position="12"/>
        <end position="31"/>
    </location>
</feature>
<feature type="transmembrane region" description="Helical" evidence="6">
    <location>
        <begin position="43"/>
        <end position="70"/>
    </location>
</feature>
<evidence type="ECO:0000256" key="3">
    <source>
        <dbReference type="ARBA" id="ARBA00022989"/>
    </source>
</evidence>
<evidence type="ECO:0000256" key="6">
    <source>
        <dbReference type="SAM" id="Phobius"/>
    </source>
</evidence>
<feature type="region of interest" description="Disordered" evidence="5">
    <location>
        <begin position="130"/>
        <end position="156"/>
    </location>
</feature>
<evidence type="ECO:0000256" key="2">
    <source>
        <dbReference type="ARBA" id="ARBA00022692"/>
    </source>
</evidence>
<organism evidence="7 8">
    <name type="scientific">Malassezia brasiliensis</name>
    <dbReference type="NCBI Taxonomy" id="1821822"/>
    <lineage>
        <taxon>Eukaryota</taxon>
        <taxon>Fungi</taxon>
        <taxon>Dikarya</taxon>
        <taxon>Basidiomycota</taxon>
        <taxon>Ustilaginomycotina</taxon>
        <taxon>Malasseziomycetes</taxon>
        <taxon>Malasseziales</taxon>
        <taxon>Malasseziaceae</taxon>
        <taxon>Malassezia</taxon>
    </lineage>
</organism>
<feature type="transmembrane region" description="Helical" evidence="6">
    <location>
        <begin position="261"/>
        <end position="278"/>
    </location>
</feature>
<evidence type="ECO:0000256" key="4">
    <source>
        <dbReference type="ARBA" id="ARBA00023136"/>
    </source>
</evidence>
<gene>
    <name evidence="7" type="ORF">MBRA1_003316</name>
</gene>
<dbReference type="EMBL" id="CP119954">
    <property type="protein sequence ID" value="WFC96653.1"/>
    <property type="molecule type" value="Genomic_DNA"/>
</dbReference>
<evidence type="ECO:0000256" key="5">
    <source>
        <dbReference type="SAM" id="MobiDB-lite"/>
    </source>
</evidence>
<dbReference type="InterPro" id="IPR006603">
    <property type="entry name" value="PQ-loop_rpt"/>
</dbReference>
<keyword evidence="3 6" id="KW-1133">Transmembrane helix</keyword>
<keyword evidence="8" id="KW-1185">Reference proteome</keyword>
<comment type="subcellular location">
    <subcellularLocation>
        <location evidence="1">Membrane</location>
        <topology evidence="1">Multi-pass membrane protein</topology>
    </subcellularLocation>
</comment>
<dbReference type="SMART" id="SM00679">
    <property type="entry name" value="CTNS"/>
    <property type="match status" value="2"/>
</dbReference>
<reference evidence="7" key="1">
    <citation type="submission" date="2023-03" db="EMBL/GenBank/DDBJ databases">
        <title>Mating type loci evolution in Malassezia.</title>
        <authorList>
            <person name="Coelho M.A."/>
        </authorList>
    </citation>
    <scope>NUCLEOTIDE SEQUENCE</scope>
    <source>
        <strain evidence="7">CBS 14135</strain>
    </source>
</reference>
<dbReference type="Gene3D" id="1.20.1280.290">
    <property type="match status" value="1"/>
</dbReference>
<dbReference type="InterPro" id="IPR051415">
    <property type="entry name" value="LAAT-1"/>
</dbReference>
<feature type="transmembrane region" description="Helical" evidence="6">
    <location>
        <begin position="290"/>
        <end position="311"/>
    </location>
</feature>
<keyword evidence="4 6" id="KW-0472">Membrane</keyword>
<dbReference type="Pfam" id="PF04193">
    <property type="entry name" value="PQ-loop"/>
    <property type="match status" value="2"/>
</dbReference>
<feature type="transmembrane region" description="Helical" evidence="6">
    <location>
        <begin position="226"/>
        <end position="249"/>
    </location>
</feature>
<dbReference type="AlphaFoldDB" id="A0AAF0DW89"/>
<feature type="transmembrane region" description="Helical" evidence="6">
    <location>
        <begin position="323"/>
        <end position="343"/>
    </location>
</feature>
<proteinExistence type="predicted"/>
<evidence type="ECO:0000313" key="7">
    <source>
        <dbReference type="EMBL" id="WFC96653.1"/>
    </source>
</evidence>
<dbReference type="Proteomes" id="UP001216638">
    <property type="component" value="Chromosome 4"/>
</dbReference>